<dbReference type="InterPro" id="IPR011051">
    <property type="entry name" value="RmlC_Cupin_sf"/>
</dbReference>
<feature type="domain" description="HTH cro/C1-type" evidence="2">
    <location>
        <begin position="23"/>
        <end position="77"/>
    </location>
</feature>
<proteinExistence type="predicted"/>
<dbReference type="Pfam" id="PF13560">
    <property type="entry name" value="HTH_31"/>
    <property type="match status" value="1"/>
</dbReference>
<dbReference type="CDD" id="cd02209">
    <property type="entry name" value="cupin_XRE_C"/>
    <property type="match status" value="1"/>
</dbReference>
<dbReference type="GO" id="GO:0003677">
    <property type="term" value="F:DNA binding"/>
    <property type="evidence" value="ECO:0007669"/>
    <property type="project" value="UniProtKB-KW"/>
</dbReference>
<accession>A0A4T2BK21</accession>
<dbReference type="PANTHER" id="PTHR46797">
    <property type="entry name" value="HTH-TYPE TRANSCRIPTIONAL REGULATOR"/>
    <property type="match status" value="1"/>
</dbReference>
<dbReference type="GO" id="GO:0003700">
    <property type="term" value="F:DNA-binding transcription factor activity"/>
    <property type="evidence" value="ECO:0007669"/>
    <property type="project" value="TreeGrafter"/>
</dbReference>
<organism evidence="3 4">
    <name type="scientific">Subtercola vilae</name>
    <dbReference type="NCBI Taxonomy" id="2056433"/>
    <lineage>
        <taxon>Bacteria</taxon>
        <taxon>Bacillati</taxon>
        <taxon>Actinomycetota</taxon>
        <taxon>Actinomycetes</taxon>
        <taxon>Micrococcales</taxon>
        <taxon>Microbacteriaceae</taxon>
        <taxon>Subtercola</taxon>
    </lineage>
</organism>
<dbReference type="PROSITE" id="PS50943">
    <property type="entry name" value="HTH_CROC1"/>
    <property type="match status" value="1"/>
</dbReference>
<dbReference type="PANTHER" id="PTHR46797:SF1">
    <property type="entry name" value="METHYLPHOSPHONATE SYNTHASE"/>
    <property type="match status" value="1"/>
</dbReference>
<name>A0A4T2BK21_9MICO</name>
<reference evidence="3 4" key="1">
    <citation type="journal article" date="2019" name="Microorganisms">
        <title>Systematic Affiliation and Genome Analysis of Subtercola vilae DB165(T) with Particular Emphasis on Cold Adaptation of an Isolate from a High-Altitude Cold Volcano Lake.</title>
        <authorList>
            <person name="Villalobos A.S."/>
            <person name="Wiese J."/>
            <person name="Imhoff J.F."/>
            <person name="Dorador C."/>
            <person name="Keller A."/>
            <person name="Hentschel U."/>
        </authorList>
    </citation>
    <scope>NUCLEOTIDE SEQUENCE [LARGE SCALE GENOMIC DNA]</scope>
    <source>
        <strain evidence="3 4">DB165</strain>
    </source>
</reference>
<comment type="caution">
    <text evidence="3">The sequence shown here is derived from an EMBL/GenBank/DDBJ whole genome shotgun (WGS) entry which is preliminary data.</text>
</comment>
<protein>
    <submittedName>
        <fullName evidence="3">XRE family transcriptional regulator</fullName>
    </submittedName>
</protein>
<dbReference type="OrthoDB" id="5584941at2"/>
<gene>
    <name evidence="3" type="ORF">D4765_16885</name>
</gene>
<dbReference type="InterPro" id="IPR010982">
    <property type="entry name" value="Lambda_DNA-bd_dom_sf"/>
</dbReference>
<dbReference type="InterPro" id="IPR013096">
    <property type="entry name" value="Cupin_2"/>
</dbReference>
<evidence type="ECO:0000256" key="1">
    <source>
        <dbReference type="ARBA" id="ARBA00023125"/>
    </source>
</evidence>
<dbReference type="SMART" id="SM00530">
    <property type="entry name" value="HTH_XRE"/>
    <property type="match status" value="1"/>
</dbReference>
<dbReference type="RefSeq" id="WP_136643484.1">
    <property type="nucleotide sequence ID" value="NZ_QYRT01000048.1"/>
</dbReference>
<dbReference type="InterPro" id="IPR050807">
    <property type="entry name" value="TransReg_Diox_bact_type"/>
</dbReference>
<dbReference type="InterPro" id="IPR001387">
    <property type="entry name" value="Cro/C1-type_HTH"/>
</dbReference>
<evidence type="ECO:0000259" key="2">
    <source>
        <dbReference type="PROSITE" id="PS50943"/>
    </source>
</evidence>
<dbReference type="Gene3D" id="1.10.260.40">
    <property type="entry name" value="lambda repressor-like DNA-binding domains"/>
    <property type="match status" value="1"/>
</dbReference>
<keyword evidence="4" id="KW-1185">Reference proteome</keyword>
<evidence type="ECO:0000313" key="4">
    <source>
        <dbReference type="Proteomes" id="UP000306192"/>
    </source>
</evidence>
<dbReference type="Pfam" id="PF07883">
    <property type="entry name" value="Cupin_2"/>
    <property type="match status" value="1"/>
</dbReference>
<dbReference type="GO" id="GO:0005829">
    <property type="term" value="C:cytosol"/>
    <property type="evidence" value="ECO:0007669"/>
    <property type="project" value="TreeGrafter"/>
</dbReference>
<dbReference type="Proteomes" id="UP000306192">
    <property type="component" value="Unassembled WGS sequence"/>
</dbReference>
<dbReference type="Gene3D" id="2.60.120.10">
    <property type="entry name" value="Jelly Rolls"/>
    <property type="match status" value="1"/>
</dbReference>
<dbReference type="AlphaFoldDB" id="A0A4T2BK21"/>
<dbReference type="SUPFAM" id="SSF47413">
    <property type="entry name" value="lambda repressor-like DNA-binding domains"/>
    <property type="match status" value="1"/>
</dbReference>
<dbReference type="CDD" id="cd00093">
    <property type="entry name" value="HTH_XRE"/>
    <property type="match status" value="1"/>
</dbReference>
<evidence type="ECO:0000313" key="3">
    <source>
        <dbReference type="EMBL" id="TIH30822.1"/>
    </source>
</evidence>
<dbReference type="EMBL" id="QYRT01000048">
    <property type="protein sequence ID" value="TIH30822.1"/>
    <property type="molecule type" value="Genomic_DNA"/>
</dbReference>
<dbReference type="InterPro" id="IPR014710">
    <property type="entry name" value="RmlC-like_jellyroll"/>
</dbReference>
<dbReference type="SUPFAM" id="SSF51182">
    <property type="entry name" value="RmlC-like cupins"/>
    <property type="match status" value="1"/>
</dbReference>
<keyword evidence="1" id="KW-0238">DNA-binding</keyword>
<sequence>MADSTADAADDQRQLSAALGRVIRAMRRDAGKTLQQLADASGLSQPYLSQTETGRSMPSLMTLHRIAAALGTSGSALLALTEPPIAPVVRLEEDSYDLNTKVQVWFRGPTERHVEQHEIVAQPLSLAGRHQAHAGGEFIHVLEGRIRVVVGSEDAYVLGVGDSLYYAATLDHEWFNDTPAVARFVQFANSPAPA</sequence>